<reference evidence="15 16" key="1">
    <citation type="submission" date="2017-06" db="EMBL/GenBank/DDBJ databases">
        <authorList>
            <person name="Kim H.J."/>
            <person name="Triplett B.A."/>
        </authorList>
    </citation>
    <scope>NUCLEOTIDE SEQUENCE [LARGE SCALE GENOMIC DNA]</scope>
    <source>
        <strain evidence="15 16">CGMCC 4.1858</strain>
    </source>
</reference>
<dbReference type="PANTHER" id="PTHR43221">
    <property type="entry name" value="PROTEASE HTPX"/>
    <property type="match status" value="1"/>
</dbReference>
<keyword evidence="4 15" id="KW-0645">Protease</keyword>
<dbReference type="AlphaFoldDB" id="A0A239GQP4"/>
<proteinExistence type="predicted"/>
<evidence type="ECO:0000313" key="16">
    <source>
        <dbReference type="Proteomes" id="UP000198280"/>
    </source>
</evidence>
<keyword evidence="9 13" id="KW-1133">Transmembrane helix</keyword>
<accession>A0A239GQP4</accession>
<keyword evidence="16" id="KW-1185">Reference proteome</keyword>
<comment type="subcellular location">
    <subcellularLocation>
        <location evidence="2">Cell membrane</location>
        <topology evidence="2">Multi-pass membrane protein</topology>
    </subcellularLocation>
</comment>
<evidence type="ECO:0000313" key="15">
    <source>
        <dbReference type="EMBL" id="SNS71460.1"/>
    </source>
</evidence>
<name>A0A239GQP4_9ACTN</name>
<evidence type="ECO:0000256" key="2">
    <source>
        <dbReference type="ARBA" id="ARBA00004651"/>
    </source>
</evidence>
<comment type="cofactor">
    <cofactor evidence="1">
        <name>Zn(2+)</name>
        <dbReference type="ChEBI" id="CHEBI:29105"/>
    </cofactor>
</comment>
<dbReference type="InterPro" id="IPR050083">
    <property type="entry name" value="HtpX_protease"/>
</dbReference>
<evidence type="ECO:0000256" key="13">
    <source>
        <dbReference type="SAM" id="Phobius"/>
    </source>
</evidence>
<dbReference type="Gene3D" id="3.30.2010.10">
    <property type="entry name" value="Metalloproteases ('zincins'), catalytic domain"/>
    <property type="match status" value="1"/>
</dbReference>
<feature type="transmembrane region" description="Helical" evidence="13">
    <location>
        <begin position="243"/>
        <end position="265"/>
    </location>
</feature>
<evidence type="ECO:0000256" key="5">
    <source>
        <dbReference type="ARBA" id="ARBA00022692"/>
    </source>
</evidence>
<evidence type="ECO:0000256" key="3">
    <source>
        <dbReference type="ARBA" id="ARBA00022475"/>
    </source>
</evidence>
<dbReference type="PANTHER" id="PTHR43221:SF1">
    <property type="entry name" value="PROTEASE HTPX"/>
    <property type="match status" value="1"/>
</dbReference>
<evidence type="ECO:0000256" key="11">
    <source>
        <dbReference type="ARBA" id="ARBA00023136"/>
    </source>
</evidence>
<evidence type="ECO:0000256" key="6">
    <source>
        <dbReference type="ARBA" id="ARBA00022723"/>
    </source>
</evidence>
<evidence type="ECO:0000256" key="12">
    <source>
        <dbReference type="SAM" id="MobiDB-lite"/>
    </source>
</evidence>
<keyword evidence="6" id="KW-0479">Metal-binding</keyword>
<dbReference type="Pfam" id="PF01435">
    <property type="entry name" value="Peptidase_M48"/>
    <property type="match status" value="1"/>
</dbReference>
<dbReference type="Proteomes" id="UP000198280">
    <property type="component" value="Unassembled WGS sequence"/>
</dbReference>
<dbReference type="InterPro" id="IPR001915">
    <property type="entry name" value="Peptidase_M48"/>
</dbReference>
<evidence type="ECO:0000256" key="9">
    <source>
        <dbReference type="ARBA" id="ARBA00022989"/>
    </source>
</evidence>
<feature type="region of interest" description="Disordered" evidence="12">
    <location>
        <begin position="174"/>
        <end position="207"/>
    </location>
</feature>
<keyword evidence="5 13" id="KW-0812">Transmembrane</keyword>
<dbReference type="GO" id="GO:0006508">
    <property type="term" value="P:proteolysis"/>
    <property type="evidence" value="ECO:0007669"/>
    <property type="project" value="UniProtKB-KW"/>
</dbReference>
<evidence type="ECO:0000256" key="8">
    <source>
        <dbReference type="ARBA" id="ARBA00022833"/>
    </source>
</evidence>
<dbReference type="CDD" id="cd07328">
    <property type="entry name" value="M48_Ste24p_like"/>
    <property type="match status" value="1"/>
</dbReference>
<evidence type="ECO:0000256" key="7">
    <source>
        <dbReference type="ARBA" id="ARBA00022801"/>
    </source>
</evidence>
<evidence type="ECO:0000259" key="14">
    <source>
        <dbReference type="Pfam" id="PF01435"/>
    </source>
</evidence>
<protein>
    <submittedName>
        <fullName evidence="15">Zn-dependent protease with chaperone function</fullName>
    </submittedName>
</protein>
<dbReference type="GO" id="GO:0005886">
    <property type="term" value="C:plasma membrane"/>
    <property type="evidence" value="ECO:0007669"/>
    <property type="project" value="UniProtKB-SubCell"/>
</dbReference>
<dbReference type="RefSeq" id="WP_245938907.1">
    <property type="nucleotide sequence ID" value="NZ_FZOF01000008.1"/>
</dbReference>
<gene>
    <name evidence="15" type="ORF">SAMN05216252_1085</name>
</gene>
<keyword evidence="3" id="KW-1003">Cell membrane</keyword>
<feature type="transmembrane region" description="Helical" evidence="13">
    <location>
        <begin position="216"/>
        <end position="237"/>
    </location>
</feature>
<feature type="domain" description="Peptidase M48" evidence="14">
    <location>
        <begin position="287"/>
        <end position="553"/>
    </location>
</feature>
<keyword evidence="7" id="KW-0378">Hydrolase</keyword>
<keyword evidence="11 13" id="KW-0472">Membrane</keyword>
<dbReference type="GO" id="GO:0046872">
    <property type="term" value="F:metal ion binding"/>
    <property type="evidence" value="ECO:0007669"/>
    <property type="project" value="UniProtKB-KW"/>
</dbReference>
<keyword evidence="10" id="KW-0482">Metalloprotease</keyword>
<feature type="compositionally biased region" description="Low complexity" evidence="12">
    <location>
        <begin position="193"/>
        <end position="207"/>
    </location>
</feature>
<evidence type="ECO:0000256" key="1">
    <source>
        <dbReference type="ARBA" id="ARBA00001947"/>
    </source>
</evidence>
<dbReference type="GO" id="GO:0004222">
    <property type="term" value="F:metalloendopeptidase activity"/>
    <property type="evidence" value="ECO:0007669"/>
    <property type="project" value="InterPro"/>
</dbReference>
<evidence type="ECO:0000256" key="4">
    <source>
        <dbReference type="ARBA" id="ARBA00022670"/>
    </source>
</evidence>
<keyword evidence="8" id="KW-0862">Zinc</keyword>
<dbReference type="EMBL" id="FZOF01000008">
    <property type="protein sequence ID" value="SNS71460.1"/>
    <property type="molecule type" value="Genomic_DNA"/>
</dbReference>
<organism evidence="15 16">
    <name type="scientific">Actinacidiphila glaucinigra</name>
    <dbReference type="NCBI Taxonomy" id="235986"/>
    <lineage>
        <taxon>Bacteria</taxon>
        <taxon>Bacillati</taxon>
        <taxon>Actinomycetota</taxon>
        <taxon>Actinomycetes</taxon>
        <taxon>Kitasatosporales</taxon>
        <taxon>Streptomycetaceae</taxon>
        <taxon>Actinacidiphila</taxon>
    </lineage>
</organism>
<sequence length="730" mass="76025">MATYAVVCTAEAGATAEAVAGGPVGGWVAGGDGGTGVLFDAPVTEGEGIGIGDLVPAGRELARRLDAPALVLVATPQVAYAVFVRPDGEGSQSMVWAADWEPPTDPQEYAEHRAQWDALAARCAQWFGRPEAADALAEVRNDPRPGEAKPGTDELLRRVCAALGVPAATVGASSLTSPDGAADDGVPQGAVRAEAAQPAGSGSAPAGGSTLRAVRALVLLAGFYLLGVVLLAVLAGIDVLVASWGVGGLTGKVVIVSAVLAIPIVRGMFMLRRPQDDGPSGVPVTERQQPELWAAVRDLAARYGTRAPDEIVLVGEVNAAVSEKSRLLGLVGGRRRMYIGVPLLAGLTERQLHAVLTHELGHYGNSDTRLSAITLRGQERMLRTIAHFEERAARTQGREQARQEERAAKALAKGRKAKEVDASGAGVTYRAMAAIYTAYAKFYLRASHSVGRAQELAADQAAVRLAGRDATASALREIPVLDAAFDHYMRQYAAFGAPARLLPPAGQVYGGLPRFLSDPARRAELDRLRSRLPREQRSPYDSHPPIAERVRLVEAVPADGPGEAPAGQDRPALELLHDRDQVLIALEGATLSPESQAFTRVEWSALADPSVRLVLAENAAPLRAALSAAGVEPTLTALLDAADQGRLPAVAQGLPEGALHAGAAALAGLALAESGAAHWELTWDQGVRLVLADGTDEAEFGSAVDALADPVTEGGSAPDSAPLRKLLVSA</sequence>
<evidence type="ECO:0000256" key="10">
    <source>
        <dbReference type="ARBA" id="ARBA00023049"/>
    </source>
</evidence>